<dbReference type="Proteomes" id="UP000248039">
    <property type="component" value="Unassembled WGS sequence"/>
</dbReference>
<dbReference type="SUPFAM" id="SSF48452">
    <property type="entry name" value="TPR-like"/>
    <property type="match status" value="1"/>
</dbReference>
<name>A0A2V4NGS9_9ACTN</name>
<reference evidence="1 2" key="1">
    <citation type="submission" date="2018-03" db="EMBL/GenBank/DDBJ databases">
        <title>Bioinformatic expansion and discovery of thiopeptide antibiotics.</title>
        <authorList>
            <person name="Schwalen C.J."/>
            <person name="Hudson G.A."/>
            <person name="Mitchell D.A."/>
        </authorList>
    </citation>
    <scope>NUCLEOTIDE SEQUENCE [LARGE SCALE GENOMIC DNA]</scope>
    <source>
        <strain evidence="1 2">ATCC 21389</strain>
    </source>
</reference>
<dbReference type="EMBL" id="PYBW01000029">
    <property type="protein sequence ID" value="PYC83201.1"/>
    <property type="molecule type" value="Genomic_DNA"/>
</dbReference>
<dbReference type="OrthoDB" id="4541168at2"/>
<dbReference type="RefSeq" id="WP_110667705.1">
    <property type="nucleotide sequence ID" value="NZ_PYBW01000029.1"/>
</dbReference>
<organism evidence="1 2">
    <name type="scientific">Streptomyces tateyamensis</name>
    <dbReference type="NCBI Taxonomy" id="565073"/>
    <lineage>
        <taxon>Bacteria</taxon>
        <taxon>Bacillati</taxon>
        <taxon>Actinomycetota</taxon>
        <taxon>Actinomycetes</taxon>
        <taxon>Kitasatosporales</taxon>
        <taxon>Streptomycetaceae</taxon>
        <taxon>Streptomyces</taxon>
    </lineage>
</organism>
<evidence type="ECO:0008006" key="3">
    <source>
        <dbReference type="Google" id="ProtNLM"/>
    </source>
</evidence>
<evidence type="ECO:0000313" key="1">
    <source>
        <dbReference type="EMBL" id="PYC83201.1"/>
    </source>
</evidence>
<sequence>MTGRDRALQLLRRRPDLADCAAYPFDVDLARAEHGEAVRLASGAALEAVAGDDTGGTFFVCAGGQVLYASSEGEAGLIADSVDEALEVLIGLPGWHDYTGLAPDVDDTALAAAVAETEGNLREYYGPDLDADRSALLTALGLREVPQPQLIRRLHRALLRTEPDFLLLNAEEGCAYTLLDRLPRPPLWQTVLEPGQADLALLRADRTRWPEVAADAARRATALRAAQYDRRDTDLSFLRVLLQHEAQHGATEELRLAAVLVGLHGQQQDHQLLHSLRAASYDVLCHLGGFPDIAAELSTWAAEFDESNHGADPEDEPEFTWAELARRQGRTELARAALLRLLDDAGPRDAALLAGLADELTQLGDFTQAARARHLYASLQDDPTRRGAALTDLASLQRRAGDVEAAGRSVQRAVAVLDGPQPAAATDQLALDLNLPEPQPTTLAWRTLGLGLSVTEEHFRIAQEATTVGLHAVARASLAAGTALLLELPRPTEALHQLARETTQMLDGALSPIADQRDSAGG</sequence>
<dbReference type="AlphaFoldDB" id="A0A2V4NGS9"/>
<protein>
    <recommendedName>
        <fullName evidence="3">Tetratricopeptide repeat protein</fullName>
    </recommendedName>
</protein>
<dbReference type="InterPro" id="IPR011990">
    <property type="entry name" value="TPR-like_helical_dom_sf"/>
</dbReference>
<comment type="caution">
    <text evidence="1">The sequence shown here is derived from an EMBL/GenBank/DDBJ whole genome shotgun (WGS) entry which is preliminary data.</text>
</comment>
<evidence type="ECO:0000313" key="2">
    <source>
        <dbReference type="Proteomes" id="UP000248039"/>
    </source>
</evidence>
<keyword evidence="2" id="KW-1185">Reference proteome</keyword>
<gene>
    <name evidence="1" type="ORF">C7C46_09370</name>
</gene>
<accession>A0A2V4NGS9</accession>
<dbReference type="Gene3D" id="1.25.40.10">
    <property type="entry name" value="Tetratricopeptide repeat domain"/>
    <property type="match status" value="1"/>
</dbReference>
<proteinExistence type="predicted"/>